<evidence type="ECO:0000256" key="1">
    <source>
        <dbReference type="SAM" id="MobiDB-lite"/>
    </source>
</evidence>
<evidence type="ECO:0000313" key="2">
    <source>
        <dbReference type="EMBL" id="MCZ4093451.1"/>
    </source>
</evidence>
<reference evidence="2" key="1">
    <citation type="submission" date="2022-10" db="EMBL/GenBank/DDBJ databases">
        <title>Whole genome sequencing of three plant growth promoting bacteria isolated from Vachellia tortilis subsp. raddiana in Morocco.</title>
        <authorList>
            <person name="Hnini M."/>
            <person name="Zouagui R."/>
            <person name="Zouagui H."/>
            <person name="Chemao Elfihri M.-W."/>
            <person name="Ibrahimi A."/>
            <person name="Sbabou L."/>
            <person name="Aurag J."/>
        </authorList>
    </citation>
    <scope>NUCLEOTIDE SEQUENCE</scope>
    <source>
        <strain evidence="2">LMR678</strain>
    </source>
</reference>
<feature type="region of interest" description="Disordered" evidence="1">
    <location>
        <begin position="45"/>
        <end position="64"/>
    </location>
</feature>
<accession>A0ABT4KQ89</accession>
<name>A0ABT4KQ89_9HYPH</name>
<sequence length="156" mass="17548">MAETFLPPAFMKDFDRSQHRDRLYRDWHNDMDRIAGQGAKRFPAAFSAIDPPGGSRPKQASPEWTGLPRTIKRIVGPSVAAAAKQIDEPRFVGTLDPVDLRAYQPFRDASGNPFKGPLYRSQDEYLEWAVKRDPDGVIREVAFTCEGPGVLGPYRE</sequence>
<organism evidence="2 3">
    <name type="scientific">Sinorhizobium psoraleae</name>
    <dbReference type="NCBI Taxonomy" id="520838"/>
    <lineage>
        <taxon>Bacteria</taxon>
        <taxon>Pseudomonadati</taxon>
        <taxon>Pseudomonadota</taxon>
        <taxon>Alphaproteobacteria</taxon>
        <taxon>Hyphomicrobiales</taxon>
        <taxon>Rhizobiaceae</taxon>
        <taxon>Sinorhizobium/Ensifer group</taxon>
        <taxon>Sinorhizobium</taxon>
    </lineage>
</organism>
<proteinExistence type="predicted"/>
<protein>
    <submittedName>
        <fullName evidence="2">Uncharacterized protein</fullName>
    </submittedName>
</protein>
<gene>
    <name evidence="2" type="ORF">O3W52_26815</name>
</gene>
<dbReference type="EMBL" id="JAPVOI010000005">
    <property type="protein sequence ID" value="MCZ4093451.1"/>
    <property type="molecule type" value="Genomic_DNA"/>
</dbReference>
<comment type="caution">
    <text evidence="2">The sequence shown here is derived from an EMBL/GenBank/DDBJ whole genome shotgun (WGS) entry which is preliminary data.</text>
</comment>
<keyword evidence="3" id="KW-1185">Reference proteome</keyword>
<evidence type="ECO:0000313" key="3">
    <source>
        <dbReference type="Proteomes" id="UP001079430"/>
    </source>
</evidence>
<dbReference type="RefSeq" id="WP_269285221.1">
    <property type="nucleotide sequence ID" value="NZ_JAPVOI010000005.1"/>
</dbReference>
<dbReference type="Proteomes" id="UP001079430">
    <property type="component" value="Unassembled WGS sequence"/>
</dbReference>